<sequence>MHGLHSMNIFLHVAESLSFTQAARQLGVSASAVGKSISRLEAQLGVQLLYRSTRSMTLTEEGRYFLTRSRHILDDVASLQHELTAHQHRPEGHLRLSLPNARALMLPILSDFTRLYPEITLDLDFNDRVVDLIDEKFDAVVRAACPADSRLASRRLGAFHLSLAGAPDYFHRHGYPANIESLPRHRCLHYRYASTGRLEPWPLGEALPMSQLPVTMVCNSLDANLQFALDGHGIACLPDFAIHDALAAGKLERVLPDQTGRSGTFHMLWPSNRYLTSRLRVLIDHFSARLSAPSLSQ</sequence>
<dbReference type="GO" id="GO:0006351">
    <property type="term" value="P:DNA-templated transcription"/>
    <property type="evidence" value="ECO:0007669"/>
    <property type="project" value="TreeGrafter"/>
</dbReference>
<dbReference type="InterPro" id="IPR000847">
    <property type="entry name" value="LysR_HTH_N"/>
</dbReference>
<organism evidence="5 6">
    <name type="scientific">Kushneria marisflavi</name>
    <dbReference type="NCBI Taxonomy" id="157779"/>
    <lineage>
        <taxon>Bacteria</taxon>
        <taxon>Pseudomonadati</taxon>
        <taxon>Pseudomonadota</taxon>
        <taxon>Gammaproteobacteria</taxon>
        <taxon>Oceanospirillales</taxon>
        <taxon>Halomonadaceae</taxon>
        <taxon>Kushneria</taxon>
    </lineage>
</organism>
<name>A0A240UL87_9GAMM</name>
<reference evidence="5 6" key="1">
    <citation type="submission" date="2017-05" db="EMBL/GenBank/DDBJ databases">
        <authorList>
            <person name="Song R."/>
            <person name="Chenine A.L."/>
            <person name="Ruprecht R.M."/>
        </authorList>
    </citation>
    <scope>NUCLEOTIDE SEQUENCE [LARGE SCALE GENOMIC DNA]</scope>
    <source>
        <strain evidence="5">SW32</strain>
    </source>
</reference>
<dbReference type="InterPro" id="IPR005119">
    <property type="entry name" value="LysR_subst-bd"/>
</dbReference>
<evidence type="ECO:0000313" key="5">
    <source>
        <dbReference type="EMBL" id="ART62261.1"/>
    </source>
</evidence>
<dbReference type="OrthoDB" id="9815676at2"/>
<proteinExistence type="inferred from homology"/>
<dbReference type="CDD" id="cd08476">
    <property type="entry name" value="PBP2_CrgA_like_7"/>
    <property type="match status" value="1"/>
</dbReference>
<dbReference type="Proteomes" id="UP000194457">
    <property type="component" value="Chromosome"/>
</dbReference>
<dbReference type="PANTHER" id="PTHR30537">
    <property type="entry name" value="HTH-TYPE TRANSCRIPTIONAL REGULATOR"/>
    <property type="match status" value="1"/>
</dbReference>
<dbReference type="SUPFAM" id="SSF53850">
    <property type="entry name" value="Periplasmic binding protein-like II"/>
    <property type="match status" value="1"/>
</dbReference>
<evidence type="ECO:0000256" key="3">
    <source>
        <dbReference type="ARBA" id="ARBA00023125"/>
    </source>
</evidence>
<accession>A0A240UL87</accession>
<gene>
    <name evidence="5" type="ORF">B9H00_03555</name>
</gene>
<keyword evidence="3" id="KW-0238">DNA-binding</keyword>
<protein>
    <submittedName>
        <fullName evidence="5">LysR family transcriptional regulator</fullName>
    </submittedName>
</protein>
<keyword evidence="6" id="KW-1185">Reference proteome</keyword>
<dbReference type="PRINTS" id="PR00039">
    <property type="entry name" value="HTHLYSR"/>
</dbReference>
<evidence type="ECO:0000313" key="6">
    <source>
        <dbReference type="Proteomes" id="UP000194457"/>
    </source>
</evidence>
<dbReference type="Gene3D" id="1.10.10.10">
    <property type="entry name" value="Winged helix-like DNA-binding domain superfamily/Winged helix DNA-binding domain"/>
    <property type="match status" value="1"/>
</dbReference>
<dbReference type="SUPFAM" id="SSF46785">
    <property type="entry name" value="Winged helix' DNA-binding domain"/>
    <property type="match status" value="1"/>
</dbReference>
<evidence type="ECO:0000256" key="2">
    <source>
        <dbReference type="ARBA" id="ARBA00023015"/>
    </source>
</evidence>
<dbReference type="PANTHER" id="PTHR30537:SF72">
    <property type="entry name" value="LYSR FAMILY TRANSCRIPTIONAL REGULATOR"/>
    <property type="match status" value="1"/>
</dbReference>
<dbReference type="Pfam" id="PF00126">
    <property type="entry name" value="HTH_1"/>
    <property type="match status" value="1"/>
</dbReference>
<dbReference type="GO" id="GO:0043565">
    <property type="term" value="F:sequence-specific DNA binding"/>
    <property type="evidence" value="ECO:0007669"/>
    <property type="project" value="TreeGrafter"/>
</dbReference>
<dbReference type="Pfam" id="PF03466">
    <property type="entry name" value="LysR_substrate"/>
    <property type="match status" value="1"/>
</dbReference>
<dbReference type="FunFam" id="1.10.10.10:FF:000001">
    <property type="entry name" value="LysR family transcriptional regulator"/>
    <property type="match status" value="1"/>
</dbReference>
<dbReference type="EMBL" id="CP021358">
    <property type="protein sequence ID" value="ART62261.1"/>
    <property type="molecule type" value="Genomic_DNA"/>
</dbReference>
<keyword evidence="2" id="KW-0805">Transcription regulation</keyword>
<dbReference type="InterPro" id="IPR036390">
    <property type="entry name" value="WH_DNA-bd_sf"/>
</dbReference>
<comment type="similarity">
    <text evidence="1">Belongs to the LysR transcriptional regulatory family.</text>
</comment>
<dbReference type="GO" id="GO:0003700">
    <property type="term" value="F:DNA-binding transcription factor activity"/>
    <property type="evidence" value="ECO:0007669"/>
    <property type="project" value="InterPro"/>
</dbReference>
<dbReference type="PROSITE" id="PS50931">
    <property type="entry name" value="HTH_LYSR"/>
    <property type="match status" value="1"/>
</dbReference>
<dbReference type="AlphaFoldDB" id="A0A240UL87"/>
<dbReference type="InterPro" id="IPR058163">
    <property type="entry name" value="LysR-type_TF_proteobact-type"/>
</dbReference>
<keyword evidence="4" id="KW-0804">Transcription</keyword>
<evidence type="ECO:0000256" key="1">
    <source>
        <dbReference type="ARBA" id="ARBA00009437"/>
    </source>
</evidence>
<dbReference type="KEGG" id="kma:B9H00_03555"/>
<dbReference type="InterPro" id="IPR036388">
    <property type="entry name" value="WH-like_DNA-bd_sf"/>
</dbReference>
<dbReference type="Gene3D" id="3.40.190.290">
    <property type="match status" value="1"/>
</dbReference>
<evidence type="ECO:0000256" key="4">
    <source>
        <dbReference type="ARBA" id="ARBA00023163"/>
    </source>
</evidence>